<evidence type="ECO:0000313" key="1">
    <source>
        <dbReference type="EMBL" id="MDB8741037.1"/>
    </source>
</evidence>
<evidence type="ECO:0000313" key="2">
    <source>
        <dbReference type="Proteomes" id="UP001211421"/>
    </source>
</evidence>
<name>A0AAW6E277_9FIRM</name>
<accession>A0AAW6E277</accession>
<protein>
    <submittedName>
        <fullName evidence="1">Uncharacterized protein</fullName>
    </submittedName>
</protein>
<organism evidence="1 2">
    <name type="scientific">Ruminococcus bicirculans</name>
    <name type="common">ex Wegman et al. 2014</name>
    <dbReference type="NCBI Taxonomy" id="1160721"/>
    <lineage>
        <taxon>Bacteria</taxon>
        <taxon>Bacillati</taxon>
        <taxon>Bacillota</taxon>
        <taxon>Clostridia</taxon>
        <taxon>Eubacteriales</taxon>
        <taxon>Oscillospiraceae</taxon>
        <taxon>Ruminococcus</taxon>
    </lineage>
</organism>
<sequence>MYIRLYGRVYGYDIEKNENDEYVAVGDSKLIGNFKKPLIIDATKQIVARRYYDVEVFRHEILGDKYVVITGQHTRLLLPGDAVILSRTNEKVVVYGSGRKSFSYYQDGVLKRRPYIYSDGSLSFKAYKFVEEPIEENTDWMDDNLKYNYDCFYKLIKTYYPQTKDKYIYNEFKTWYEAKKDLIALFREHPQWNDKEKCIAIDLPINRNIDGNVVAFAARKLFQTMSAESPVFSRQTLSTYDCIADIVSSPYSYKTDDNCIRFVESSYINIKKDLNRIGLNDDDMNVNAKASRNINAIMKKFKLSDRTEYNKASAKCFDAMALRPLQVKFVVSLNICDFVTMSHGNSWSSCHSFRNRGGWHAGCLSYANDDVTVITYGLDKNCSDNDYYKNDKIFRQLFMINKNHTEYVQSRMYPACNIYTDESVNASFNSILSEVGIDISDTPVKKDSGRVISGEHYLNYPDYINFSNACNRYGSNLSLIKIGAGVKSLFNGEWLTSTNSLTGNTAENQEIIIWSSNINKSEYLTENE</sequence>
<dbReference type="Proteomes" id="UP001211421">
    <property type="component" value="Unassembled WGS sequence"/>
</dbReference>
<reference evidence="1" key="1">
    <citation type="submission" date="2023-01" db="EMBL/GenBank/DDBJ databases">
        <title>Human gut microbiome strain richness.</title>
        <authorList>
            <person name="Chen-Liaw A."/>
        </authorList>
    </citation>
    <scope>NUCLEOTIDE SEQUENCE</scope>
    <source>
        <strain evidence="1">D59st1_B8_D59t2_181005</strain>
    </source>
</reference>
<comment type="caution">
    <text evidence="1">The sequence shown here is derived from an EMBL/GenBank/DDBJ whole genome shotgun (WGS) entry which is preliminary data.</text>
</comment>
<dbReference type="EMBL" id="JAQMLS010000002">
    <property type="protein sequence ID" value="MDB8741037.1"/>
    <property type="molecule type" value="Genomic_DNA"/>
</dbReference>
<dbReference type="RefSeq" id="WP_195551078.1">
    <property type="nucleotide sequence ID" value="NZ_JADMNX010000002.1"/>
</dbReference>
<gene>
    <name evidence="1" type="ORF">PNV70_02985</name>
</gene>
<proteinExistence type="predicted"/>
<dbReference type="AlphaFoldDB" id="A0AAW6E277"/>